<dbReference type="FunFam" id="3.80.10.10:FF:000400">
    <property type="entry name" value="Nuclear pore complex protein NUP107"/>
    <property type="match status" value="1"/>
</dbReference>
<dbReference type="eggNOG" id="ENOG502QTJQ">
    <property type="taxonomic scope" value="Eukaryota"/>
</dbReference>
<keyword evidence="4" id="KW-0677">Repeat</keyword>
<dbReference type="Gene3D" id="3.80.10.10">
    <property type="entry name" value="Ribonuclease Inhibitor"/>
    <property type="match status" value="1"/>
</dbReference>
<evidence type="ECO:0000256" key="7">
    <source>
        <dbReference type="ARBA" id="ARBA00046288"/>
    </source>
</evidence>
<dbReference type="GO" id="GO:0004672">
    <property type="term" value="F:protein kinase activity"/>
    <property type="evidence" value="ECO:0007669"/>
    <property type="project" value="InterPro"/>
</dbReference>
<evidence type="ECO:0000256" key="8">
    <source>
        <dbReference type="SAM" id="MobiDB-lite"/>
    </source>
</evidence>
<dbReference type="InterPro" id="IPR000719">
    <property type="entry name" value="Prot_kinase_dom"/>
</dbReference>
<dbReference type="EMBL" id="KK198757">
    <property type="protein sequence ID" value="KCW74119.1"/>
    <property type="molecule type" value="Genomic_DNA"/>
</dbReference>
<comment type="subcellular location">
    <subcellularLocation>
        <location evidence="7">Endomembrane system</location>
        <topology evidence="7">Single-pass type I membrane protein</topology>
    </subcellularLocation>
</comment>
<evidence type="ECO:0000313" key="12">
    <source>
        <dbReference type="EMBL" id="KCW74119.1"/>
    </source>
</evidence>
<dbReference type="OMA" id="NNNFQWP"/>
<keyword evidence="2 9" id="KW-0812">Transmembrane</keyword>
<dbReference type="Pfam" id="PF07714">
    <property type="entry name" value="PK_Tyr_Ser-Thr"/>
    <property type="match status" value="1"/>
</dbReference>
<dbReference type="InterPro" id="IPR032675">
    <property type="entry name" value="LRR_dom_sf"/>
</dbReference>
<proteinExistence type="predicted"/>
<feature type="compositionally biased region" description="Pro residues" evidence="8">
    <location>
        <begin position="321"/>
        <end position="332"/>
    </location>
</feature>
<dbReference type="FunCoup" id="A0A059C7A3">
    <property type="interactions" value="357"/>
</dbReference>
<name>A0A059C7A3_EUCGR</name>
<evidence type="ECO:0000256" key="3">
    <source>
        <dbReference type="ARBA" id="ARBA00022729"/>
    </source>
</evidence>
<dbReference type="InParanoid" id="A0A059C7A3"/>
<sequence>MGARWNPLGFQLPCYLLFLILGLQIWHCRSLNSEGLALLKFRDKVDLDPYGALANWSAEDDVPCEWLGVHCVDGEVQKLDLTGFSLEGLLAPELGKLCQLRSLILYQNHFSGAIPGEIGDLTKLELLDLRGNNLTGTIPAEITKMVSLRFLLLGGNKLERTVHMQLEELNVLSKMQSDENFTFDMTAGKGCLNRKVGLCIWQSRWKHLHKAGSLFFPMKGAFSHYLNIFGFPHFRFAKDSPYGPGGNLRDDIAGIAEPEMLLNTHNGFSSRRKLLGQSSNLAAAPVDAGSLPSEITTVPITRSSGSFPAVPDGKKKQSAAPPAPPPLLPSPPSQNSSKPNDASSQTTNSDSSPRGLSEEARRYIIIIVPSVAVLLIIVISMFIFCRKRGVATIGPWKTGLSGQLQKAFITGVPKLNRSELEAACEDFSNIVSTNNGCTVYKGTLSSGVEIAVTEPTAISSKDWSASVEKAYRKKIDMLSRVNHKNFVNLIGYCEEEEPFTRMMVFEYTPNGLLFEHLHVKEAEHLDWTTRVRIIMGIAYCLQYMHHDLNPPMAHTGISTSSIYLTDDYAAKVAETVWSGFLSKGKNADEDKSEHSELPPHADPETDVYNFGVMLLEIISGKLPFSDEQGPLLDWASQYLYDKKSTGCLIDPTLKNFKNNELDIICEIIIDCIKPDPRRRPSVREITARLRDVIAISPDQATPRLSPLWWAELEILSVEAT</sequence>
<evidence type="ECO:0000256" key="2">
    <source>
        <dbReference type="ARBA" id="ARBA00022692"/>
    </source>
</evidence>
<protein>
    <recommendedName>
        <fullName evidence="11">Protein kinase domain-containing protein</fullName>
    </recommendedName>
</protein>
<evidence type="ECO:0000256" key="6">
    <source>
        <dbReference type="ARBA" id="ARBA00023136"/>
    </source>
</evidence>
<dbReference type="Pfam" id="PF08263">
    <property type="entry name" value="LRRNT_2"/>
    <property type="match status" value="1"/>
</dbReference>
<feature type="region of interest" description="Disordered" evidence="8">
    <location>
        <begin position="302"/>
        <end position="355"/>
    </location>
</feature>
<keyword evidence="6 9" id="KW-0472">Membrane</keyword>
<keyword evidence="3 10" id="KW-0732">Signal</keyword>
<keyword evidence="5 9" id="KW-1133">Transmembrane helix</keyword>
<dbReference type="InterPro" id="IPR013210">
    <property type="entry name" value="LRR_N_plant-typ"/>
</dbReference>
<dbReference type="GO" id="GO:0012505">
    <property type="term" value="C:endomembrane system"/>
    <property type="evidence" value="ECO:0007669"/>
    <property type="project" value="UniProtKB-SubCell"/>
</dbReference>
<organism evidence="12">
    <name type="scientific">Eucalyptus grandis</name>
    <name type="common">Flooded gum</name>
    <dbReference type="NCBI Taxonomy" id="71139"/>
    <lineage>
        <taxon>Eukaryota</taxon>
        <taxon>Viridiplantae</taxon>
        <taxon>Streptophyta</taxon>
        <taxon>Embryophyta</taxon>
        <taxon>Tracheophyta</taxon>
        <taxon>Spermatophyta</taxon>
        <taxon>Magnoliopsida</taxon>
        <taxon>eudicotyledons</taxon>
        <taxon>Gunneridae</taxon>
        <taxon>Pentapetalae</taxon>
        <taxon>rosids</taxon>
        <taxon>malvids</taxon>
        <taxon>Myrtales</taxon>
        <taxon>Myrtaceae</taxon>
        <taxon>Myrtoideae</taxon>
        <taxon>Eucalypteae</taxon>
        <taxon>Eucalyptus</taxon>
    </lineage>
</organism>
<feature type="compositionally biased region" description="Polar residues" evidence="8">
    <location>
        <begin position="341"/>
        <end position="354"/>
    </location>
</feature>
<feature type="domain" description="Protein kinase" evidence="11">
    <location>
        <begin position="425"/>
        <end position="693"/>
    </location>
</feature>
<gene>
    <name evidence="12" type="ORF">EUGRSUZ_E02755</name>
</gene>
<dbReference type="Gramene" id="KCW74119">
    <property type="protein sequence ID" value="KCW74119"/>
    <property type="gene ID" value="EUGRSUZ_E02755"/>
</dbReference>
<evidence type="ECO:0000256" key="1">
    <source>
        <dbReference type="ARBA" id="ARBA00022614"/>
    </source>
</evidence>
<dbReference type="PANTHER" id="PTHR46084:SF1">
    <property type="entry name" value="PROTEIN MALE DISCOVERER 2"/>
    <property type="match status" value="1"/>
</dbReference>
<dbReference type="PROSITE" id="PS50011">
    <property type="entry name" value="PROTEIN_KINASE_DOM"/>
    <property type="match status" value="1"/>
</dbReference>
<feature type="chain" id="PRO_5001569417" description="Protein kinase domain-containing protein" evidence="10">
    <location>
        <begin position="31"/>
        <end position="720"/>
    </location>
</feature>
<dbReference type="AlphaFoldDB" id="A0A059C7A3"/>
<dbReference type="Pfam" id="PF13855">
    <property type="entry name" value="LRR_8"/>
    <property type="match status" value="1"/>
</dbReference>
<dbReference type="InterPro" id="IPR001245">
    <property type="entry name" value="Ser-Thr/Tyr_kinase_cat_dom"/>
</dbReference>
<dbReference type="GO" id="GO:0005524">
    <property type="term" value="F:ATP binding"/>
    <property type="evidence" value="ECO:0007669"/>
    <property type="project" value="InterPro"/>
</dbReference>
<reference evidence="12" key="1">
    <citation type="submission" date="2013-07" db="EMBL/GenBank/DDBJ databases">
        <title>The genome of Eucalyptus grandis.</title>
        <authorList>
            <person name="Schmutz J."/>
            <person name="Hayes R."/>
            <person name="Myburg A."/>
            <person name="Tuskan G."/>
            <person name="Grattapaglia D."/>
            <person name="Rokhsar D.S."/>
        </authorList>
    </citation>
    <scope>NUCLEOTIDE SEQUENCE</scope>
    <source>
        <tissue evidence="12">Leaf extractions</tissue>
    </source>
</reference>
<dbReference type="SUPFAM" id="SSF56112">
    <property type="entry name" value="Protein kinase-like (PK-like)"/>
    <property type="match status" value="1"/>
</dbReference>
<dbReference type="SUPFAM" id="SSF52058">
    <property type="entry name" value="L domain-like"/>
    <property type="match status" value="1"/>
</dbReference>
<dbReference type="Gene3D" id="3.30.200.20">
    <property type="entry name" value="Phosphorylase Kinase, domain 1"/>
    <property type="match status" value="1"/>
</dbReference>
<feature type="transmembrane region" description="Helical" evidence="9">
    <location>
        <begin position="363"/>
        <end position="384"/>
    </location>
</feature>
<evidence type="ECO:0000259" key="11">
    <source>
        <dbReference type="PROSITE" id="PS50011"/>
    </source>
</evidence>
<keyword evidence="1" id="KW-0433">Leucine-rich repeat</keyword>
<dbReference type="FunFam" id="3.30.200.20:FF:000489">
    <property type="entry name" value="Inactive receptor-like serine/threonine-protein kinase"/>
    <property type="match status" value="1"/>
</dbReference>
<dbReference type="InterPro" id="IPR011009">
    <property type="entry name" value="Kinase-like_dom_sf"/>
</dbReference>
<feature type="signal peptide" evidence="10">
    <location>
        <begin position="1"/>
        <end position="30"/>
    </location>
</feature>
<evidence type="ECO:0000256" key="10">
    <source>
        <dbReference type="SAM" id="SignalP"/>
    </source>
</evidence>
<evidence type="ECO:0000256" key="9">
    <source>
        <dbReference type="SAM" id="Phobius"/>
    </source>
</evidence>
<dbReference type="PANTHER" id="PTHR46084">
    <property type="entry name" value="PROTEIN MALE DISCOVERER 2"/>
    <property type="match status" value="1"/>
</dbReference>
<evidence type="ECO:0000256" key="5">
    <source>
        <dbReference type="ARBA" id="ARBA00022989"/>
    </source>
</evidence>
<dbReference type="InterPro" id="IPR001611">
    <property type="entry name" value="Leu-rich_rpt"/>
</dbReference>
<accession>A0A059C7A3</accession>
<dbReference type="Gene3D" id="1.10.510.10">
    <property type="entry name" value="Transferase(Phosphotransferase) domain 1"/>
    <property type="match status" value="1"/>
</dbReference>
<evidence type="ECO:0000256" key="4">
    <source>
        <dbReference type="ARBA" id="ARBA00022737"/>
    </source>
</evidence>